<sequence>MPDPLLVLAVLAASAVGLWAWRRWHYASFWLIVGFPLMAISVRASWRRVALGCGLTKKRQRWWFTTVPGAIASTGLVKVRRRFQRIAVDTKPFMWLPMPTRYGWRVTLCTLEGQIPGDYADAAERLAHSWGVHAVRVTSDKPGRVRLAATMRDPLVKVDHLPPSPDLLKVTVGRLETGKPWVVDFRTIPHWLNAGATQSGKSNLANALIVGLAPQPVALVGFDLKGGVEFTPYASRLSALACDRAESVDLLCDLVGLMIDRMGLCRQAAARNIWQLPPAIRPVPVVVLVDELAELYLMADKSEKDEVARTSTALLRVAQLGRAFGIYLFCCGQRIGSDLGPGVTALRAQCSGRICHRVNDPETATMTLGDLDPAALASARTIAADTPGVAIVASSDGQWYRARSFYVSEQIAEHTAKAHADLTPPWDEITAHITEPINA</sequence>
<evidence type="ECO:0000256" key="3">
    <source>
        <dbReference type="PROSITE-ProRule" id="PRU00289"/>
    </source>
</evidence>
<keyword evidence="4" id="KW-0472">Membrane</keyword>
<keyword evidence="7" id="KW-1185">Reference proteome</keyword>
<dbReference type="Gene3D" id="3.40.50.300">
    <property type="entry name" value="P-loop containing nucleotide triphosphate hydrolases"/>
    <property type="match status" value="1"/>
</dbReference>
<name>A0ABV5RWH5_9ACTN</name>
<evidence type="ECO:0000259" key="5">
    <source>
        <dbReference type="PROSITE" id="PS50901"/>
    </source>
</evidence>
<evidence type="ECO:0000256" key="2">
    <source>
        <dbReference type="ARBA" id="ARBA00022840"/>
    </source>
</evidence>
<keyword evidence="1 3" id="KW-0547">Nucleotide-binding</keyword>
<dbReference type="PANTHER" id="PTHR22683">
    <property type="entry name" value="SPORULATION PROTEIN RELATED"/>
    <property type="match status" value="1"/>
</dbReference>
<dbReference type="RefSeq" id="WP_344987584.1">
    <property type="nucleotide sequence ID" value="NZ_BAAAXV010000001.1"/>
</dbReference>
<feature type="transmembrane region" description="Helical" evidence="4">
    <location>
        <begin position="27"/>
        <end position="46"/>
    </location>
</feature>
<dbReference type="InterPro" id="IPR027417">
    <property type="entry name" value="P-loop_NTPase"/>
</dbReference>
<comment type="caution">
    <text evidence="6">The sequence shown here is derived from an EMBL/GenBank/DDBJ whole genome shotgun (WGS) entry which is preliminary data.</text>
</comment>
<dbReference type="EMBL" id="JBHMBW010000003">
    <property type="protein sequence ID" value="MFB9622706.1"/>
    <property type="molecule type" value="Genomic_DNA"/>
</dbReference>
<dbReference type="PANTHER" id="PTHR22683:SF41">
    <property type="entry name" value="DNA TRANSLOCASE FTSK"/>
    <property type="match status" value="1"/>
</dbReference>
<organism evidence="6 7">
    <name type="scientific">Nonomuraea helvata</name>
    <dbReference type="NCBI Taxonomy" id="37484"/>
    <lineage>
        <taxon>Bacteria</taxon>
        <taxon>Bacillati</taxon>
        <taxon>Actinomycetota</taxon>
        <taxon>Actinomycetes</taxon>
        <taxon>Streptosporangiales</taxon>
        <taxon>Streptosporangiaceae</taxon>
        <taxon>Nonomuraea</taxon>
    </lineage>
</organism>
<dbReference type="Proteomes" id="UP001589532">
    <property type="component" value="Unassembled WGS sequence"/>
</dbReference>
<dbReference type="InterPro" id="IPR002543">
    <property type="entry name" value="FtsK_dom"/>
</dbReference>
<dbReference type="InterPro" id="IPR050206">
    <property type="entry name" value="FtsK/SpoIIIE/SftA"/>
</dbReference>
<keyword evidence="4" id="KW-1133">Transmembrane helix</keyword>
<keyword evidence="2 3" id="KW-0067">ATP-binding</keyword>
<proteinExistence type="predicted"/>
<accession>A0ABV5RWH5</accession>
<dbReference type="PROSITE" id="PS50901">
    <property type="entry name" value="FTSK"/>
    <property type="match status" value="1"/>
</dbReference>
<evidence type="ECO:0000256" key="1">
    <source>
        <dbReference type="ARBA" id="ARBA00022741"/>
    </source>
</evidence>
<gene>
    <name evidence="6" type="ORF">ACFFSA_06400</name>
</gene>
<protein>
    <submittedName>
        <fullName evidence="6">FtsK/SpoIIIE domain-containing protein</fullName>
    </submittedName>
</protein>
<keyword evidence="4" id="KW-0812">Transmembrane</keyword>
<feature type="domain" description="FtsK" evidence="5">
    <location>
        <begin position="178"/>
        <end position="365"/>
    </location>
</feature>
<reference evidence="6 7" key="1">
    <citation type="submission" date="2024-09" db="EMBL/GenBank/DDBJ databases">
        <authorList>
            <person name="Sun Q."/>
            <person name="Mori K."/>
        </authorList>
    </citation>
    <scope>NUCLEOTIDE SEQUENCE [LARGE SCALE GENOMIC DNA]</scope>
    <source>
        <strain evidence="6 7">JCM 3143</strain>
    </source>
</reference>
<feature type="binding site" evidence="3">
    <location>
        <begin position="195"/>
        <end position="202"/>
    </location>
    <ligand>
        <name>ATP</name>
        <dbReference type="ChEBI" id="CHEBI:30616"/>
    </ligand>
</feature>
<dbReference type="Pfam" id="PF01580">
    <property type="entry name" value="FtsK_SpoIIIE"/>
    <property type="match status" value="2"/>
</dbReference>
<evidence type="ECO:0000313" key="7">
    <source>
        <dbReference type="Proteomes" id="UP001589532"/>
    </source>
</evidence>
<evidence type="ECO:0000313" key="6">
    <source>
        <dbReference type="EMBL" id="MFB9622706.1"/>
    </source>
</evidence>
<evidence type="ECO:0000256" key="4">
    <source>
        <dbReference type="SAM" id="Phobius"/>
    </source>
</evidence>
<dbReference type="SUPFAM" id="SSF52540">
    <property type="entry name" value="P-loop containing nucleoside triphosphate hydrolases"/>
    <property type="match status" value="1"/>
</dbReference>